<organism evidence="7 8">
    <name type="scientific">Sulfurimonas gotlandica (strain DSM 19862 / JCM 16533 / GD1)</name>
    <dbReference type="NCBI Taxonomy" id="929558"/>
    <lineage>
        <taxon>Bacteria</taxon>
        <taxon>Pseudomonadati</taxon>
        <taxon>Campylobacterota</taxon>
        <taxon>Epsilonproteobacteria</taxon>
        <taxon>Campylobacterales</taxon>
        <taxon>Sulfurimonadaceae</taxon>
        <taxon>Sulfurimonas</taxon>
    </lineage>
</organism>
<gene>
    <name evidence="7" type="ORF">SMGD1_2425</name>
</gene>
<dbReference type="SMART" id="SM00448">
    <property type="entry name" value="REC"/>
    <property type="match status" value="1"/>
</dbReference>
<evidence type="ECO:0000256" key="2">
    <source>
        <dbReference type="ARBA" id="ARBA00022500"/>
    </source>
</evidence>
<evidence type="ECO:0000313" key="7">
    <source>
        <dbReference type="EMBL" id="EHP30948.1"/>
    </source>
</evidence>
<dbReference type="GO" id="GO:0000160">
    <property type="term" value="P:phosphorelay signal transduction system"/>
    <property type="evidence" value="ECO:0007669"/>
    <property type="project" value="InterPro"/>
</dbReference>
<dbReference type="InterPro" id="IPR011006">
    <property type="entry name" value="CheY-like_superfamily"/>
</dbReference>
<accession>B6BN80</accession>
<evidence type="ECO:0000256" key="5">
    <source>
        <dbReference type="PROSITE-ProRule" id="PRU00169"/>
    </source>
</evidence>
<dbReference type="InterPro" id="IPR001789">
    <property type="entry name" value="Sig_transdc_resp-reg_receiver"/>
</dbReference>
<evidence type="ECO:0000256" key="3">
    <source>
        <dbReference type="ARBA" id="ARBA00022553"/>
    </source>
</evidence>
<dbReference type="OrthoDB" id="9800029at2"/>
<keyword evidence="4" id="KW-0283">Flagellar rotation</keyword>
<keyword evidence="2" id="KW-0145">Chemotaxis</keyword>
<accession>H1FZ64</accession>
<evidence type="ECO:0000256" key="1">
    <source>
        <dbReference type="ARBA" id="ARBA00001946"/>
    </source>
</evidence>
<dbReference type="PROSITE" id="PS50110">
    <property type="entry name" value="RESPONSE_REGULATORY"/>
    <property type="match status" value="1"/>
</dbReference>
<dbReference type="PANTHER" id="PTHR44591">
    <property type="entry name" value="STRESS RESPONSE REGULATOR PROTEIN 1"/>
    <property type="match status" value="1"/>
</dbReference>
<protein>
    <submittedName>
        <fullName evidence="7">Signal transduction response regulator receiver (CheY-like)</fullName>
    </submittedName>
</protein>
<dbReference type="Gene3D" id="3.40.50.2300">
    <property type="match status" value="1"/>
</dbReference>
<dbReference type="CDD" id="cd17536">
    <property type="entry name" value="REC_YesN-like"/>
    <property type="match status" value="1"/>
</dbReference>
<dbReference type="EMBL" id="AFRZ01000001">
    <property type="protein sequence ID" value="EHP30948.1"/>
    <property type="molecule type" value="Genomic_DNA"/>
</dbReference>
<keyword evidence="3 5" id="KW-0597">Phosphoprotein</keyword>
<feature type="modified residue" description="4-aspartylphosphate" evidence="5">
    <location>
        <position position="66"/>
    </location>
</feature>
<feature type="domain" description="Response regulatory" evidence="6">
    <location>
        <begin position="17"/>
        <end position="131"/>
    </location>
</feature>
<reference evidence="7 8" key="1">
    <citation type="journal article" date="2012" name="Proc. Natl. Acad. Sci. U.S.A.">
        <title>Genome and physiology of a model Epsilonproteobacterium responsible for sulfide detoxification in marine oxygen depletion zones.</title>
        <authorList>
            <person name="Grote J."/>
            <person name="Schott T."/>
            <person name="Bruckner C.G."/>
            <person name="Glockner F.O."/>
            <person name="Jost G."/>
            <person name="Teeling H."/>
            <person name="Labrenz M."/>
            <person name="Jurgens K."/>
        </authorList>
    </citation>
    <scope>NUCLEOTIDE SEQUENCE [LARGE SCALE GENOMIC DNA]</scope>
    <source>
        <strain evidence="7 8">GD1</strain>
    </source>
</reference>
<dbReference type="RefSeq" id="WP_008339806.1">
    <property type="nucleotide sequence ID" value="NZ_AFRZ01000001.1"/>
</dbReference>
<sequence>MVSDKIRTIKKLSTDIPLLYVEDNIGLCNNMKKLLERVNDNVIIANDGEEGYKKFLEHEPKIIITDINMPKMNGFKMIKKIQAIEPECKTLILSAHDEKEHLHAAINLEVFRYLNKPTKIPELIDAIYDTVLSIHKEENRRLFLNQLQNIFNYQNNIVVMMFEGNFILPNQRFLEFFGVDTLDEFNEKFDMEKLLLEHKEFLYSSDSGTWYEQAIKNSGTLFHTKIENHEGIKRHLILKSRDVPEKKGHYILSLDDVTELNLMALFDSESTNNDNMAQDKMAVITFMQIVRNNSAEVKIHNFYKGLTIVNPAVLVKITDDEIVLKTVNSQLKILQLTKFTTISSEIFPQSVVCKSIYNIDNDNQTITIKDMQFSQRTATDRKFIRLEPGEKQSCSLFYKEIKFTTETTIIDISEVSAKVEIKALPAGMAIDEKVNLSINFKINNRQTSLSTEATVYRIDENKRSYYLVILFEVCAKDKKLIGEYIANRQMELIREFKKLNITQ</sequence>
<dbReference type="InterPro" id="IPR050595">
    <property type="entry name" value="Bact_response_regulator"/>
</dbReference>
<dbReference type="AlphaFoldDB" id="B6BN80"/>
<dbReference type="SUPFAM" id="SSF52172">
    <property type="entry name" value="CheY-like"/>
    <property type="match status" value="1"/>
</dbReference>
<evidence type="ECO:0000259" key="6">
    <source>
        <dbReference type="PROSITE" id="PS50110"/>
    </source>
</evidence>
<evidence type="ECO:0000256" key="4">
    <source>
        <dbReference type="ARBA" id="ARBA00022779"/>
    </source>
</evidence>
<dbReference type="PATRIC" id="fig|929558.5.peg.2415"/>
<comment type="cofactor">
    <cofactor evidence="1">
        <name>Mg(2+)</name>
        <dbReference type="ChEBI" id="CHEBI:18420"/>
    </cofactor>
</comment>
<dbReference type="GO" id="GO:0097588">
    <property type="term" value="P:archaeal or bacterial-type flagellum-dependent cell motility"/>
    <property type="evidence" value="ECO:0007669"/>
    <property type="project" value="UniProtKB-KW"/>
</dbReference>
<dbReference type="Proteomes" id="UP000006431">
    <property type="component" value="Unassembled WGS sequence"/>
</dbReference>
<dbReference type="HOGENOM" id="CLU_544794_0_0_7"/>
<dbReference type="Pfam" id="PF00072">
    <property type="entry name" value="Response_reg"/>
    <property type="match status" value="1"/>
</dbReference>
<keyword evidence="8" id="KW-1185">Reference proteome</keyword>
<dbReference type="GO" id="GO:0006935">
    <property type="term" value="P:chemotaxis"/>
    <property type="evidence" value="ECO:0007669"/>
    <property type="project" value="UniProtKB-KW"/>
</dbReference>
<dbReference type="STRING" id="929558.SMGD1_2425"/>
<dbReference type="eggNOG" id="COG4753">
    <property type="taxonomic scope" value="Bacteria"/>
</dbReference>
<comment type="caution">
    <text evidence="7">The sequence shown here is derived from an EMBL/GenBank/DDBJ whole genome shotgun (WGS) entry which is preliminary data.</text>
</comment>
<evidence type="ECO:0000313" key="8">
    <source>
        <dbReference type="Proteomes" id="UP000006431"/>
    </source>
</evidence>
<name>B6BN80_SULGG</name>
<dbReference type="PANTHER" id="PTHR44591:SF3">
    <property type="entry name" value="RESPONSE REGULATORY DOMAIN-CONTAINING PROTEIN"/>
    <property type="match status" value="1"/>
</dbReference>
<proteinExistence type="predicted"/>